<evidence type="ECO:0000256" key="2">
    <source>
        <dbReference type="SAM" id="SignalP"/>
    </source>
</evidence>
<comment type="caution">
    <text evidence="3">The sequence shown here is derived from an EMBL/GenBank/DDBJ whole genome shotgun (WGS) entry which is preliminary data.</text>
</comment>
<dbReference type="AlphaFoldDB" id="A0AA87NLB7"/>
<keyword evidence="2" id="KW-0732">Signal</keyword>
<reference evidence="3 4" key="1">
    <citation type="submission" date="2013-04" db="EMBL/GenBank/DDBJ databases">
        <title>The Genome Sequence of Treponema medium ATCC 700293.</title>
        <authorList>
            <consortium name="The Broad Institute Genomics Platform"/>
            <person name="Earl A."/>
            <person name="Ward D."/>
            <person name="Feldgarden M."/>
            <person name="Gevers D."/>
            <person name="Leonetti C."/>
            <person name="Blanton J.M."/>
            <person name="Dewhirst F.E."/>
            <person name="Izard J."/>
            <person name="Walker B."/>
            <person name="Young S."/>
            <person name="Zeng Q."/>
            <person name="Gargeya S."/>
            <person name="Fitzgerald M."/>
            <person name="Haas B."/>
            <person name="Abouelleil A."/>
            <person name="Allen A.W."/>
            <person name="Alvarado L."/>
            <person name="Arachchi H.M."/>
            <person name="Berlin A.M."/>
            <person name="Chapman S.B."/>
            <person name="Gainer-Dewar J."/>
            <person name="Goldberg J."/>
            <person name="Griggs A."/>
            <person name="Gujja S."/>
            <person name="Hansen M."/>
            <person name="Howarth C."/>
            <person name="Imamovic A."/>
            <person name="Ireland A."/>
            <person name="Larimer J."/>
            <person name="McCowan C."/>
            <person name="Murphy C."/>
            <person name="Pearson M."/>
            <person name="Poon T.W."/>
            <person name="Priest M."/>
            <person name="Roberts A."/>
            <person name="Saif S."/>
            <person name="Shea T."/>
            <person name="Sisk P."/>
            <person name="Sykes S."/>
            <person name="Wortman J."/>
            <person name="Nusbaum C."/>
            <person name="Birren B."/>
        </authorList>
    </citation>
    <scope>NUCLEOTIDE SEQUENCE [LARGE SCALE GENOMIC DNA]</scope>
    <source>
        <strain evidence="3 4">ATCC 700293</strain>
    </source>
</reference>
<feature type="compositionally biased region" description="Polar residues" evidence="1">
    <location>
        <begin position="88"/>
        <end position="101"/>
    </location>
</feature>
<accession>A0AA87NLB7</accession>
<feature type="region of interest" description="Disordered" evidence="1">
    <location>
        <begin position="39"/>
        <end position="140"/>
    </location>
</feature>
<feature type="signal peptide" evidence="2">
    <location>
        <begin position="1"/>
        <end position="22"/>
    </location>
</feature>
<feature type="chain" id="PRO_5041722277" description="MORN repeat protein" evidence="2">
    <location>
        <begin position="23"/>
        <end position="303"/>
    </location>
</feature>
<sequence>MKRFVFLFFILAVAFCQSPFGAADGIELTDIPVDTTSEIPVDITPEIPADTAPIDTTQAEKVSAETAKDSGTASSAGEGGKEAGSGKNNLPSAGNVDTSVQAKEVPADDSKSDSTNSGTASPTADAKGKETESNEDTDSTFASIHSKGLAVADGNKWYYEGFDRQGRSAFGVLYEDGAAIEKTVWTYQGAARYPEQKKILRKESSEIFRYNEKGKELSIERYEGKNLISKTENVYNAADKLIEQTITTGKNTDRSVWEFVKDKALSQTKYRNGKKTAFIELDSTPHIVHLYVDDKEVYVGEEP</sequence>
<proteinExistence type="predicted"/>
<evidence type="ECO:0008006" key="5">
    <source>
        <dbReference type="Google" id="ProtNLM"/>
    </source>
</evidence>
<evidence type="ECO:0000256" key="1">
    <source>
        <dbReference type="SAM" id="MobiDB-lite"/>
    </source>
</evidence>
<evidence type="ECO:0000313" key="4">
    <source>
        <dbReference type="Proteomes" id="UP000014634"/>
    </source>
</evidence>
<dbReference type="EMBL" id="ATFE01000013">
    <property type="protein sequence ID" value="EPF28026.1"/>
    <property type="molecule type" value="Genomic_DNA"/>
</dbReference>
<organism evidence="3 4">
    <name type="scientific">Treponema medium ATCC 700293</name>
    <dbReference type="NCBI Taxonomy" id="1125700"/>
    <lineage>
        <taxon>Bacteria</taxon>
        <taxon>Pseudomonadati</taxon>
        <taxon>Spirochaetota</taxon>
        <taxon>Spirochaetia</taxon>
        <taxon>Spirochaetales</taxon>
        <taxon>Treponemataceae</taxon>
        <taxon>Treponema</taxon>
    </lineage>
</organism>
<dbReference type="RefSeq" id="WP_016523650.1">
    <property type="nucleotide sequence ID" value="NZ_KE332517.1"/>
</dbReference>
<protein>
    <recommendedName>
        <fullName evidence="5">MORN repeat protein</fullName>
    </recommendedName>
</protein>
<feature type="compositionally biased region" description="Polar residues" evidence="1">
    <location>
        <begin position="113"/>
        <end position="122"/>
    </location>
</feature>
<name>A0AA87NLB7_TREMD</name>
<gene>
    <name evidence="3" type="ORF">HMPREF9195_01717</name>
</gene>
<evidence type="ECO:0000313" key="3">
    <source>
        <dbReference type="EMBL" id="EPF28026.1"/>
    </source>
</evidence>
<dbReference type="Proteomes" id="UP000014634">
    <property type="component" value="Unassembled WGS sequence"/>
</dbReference>